<evidence type="ECO:0000313" key="2">
    <source>
        <dbReference type="Proteomes" id="UP001605036"/>
    </source>
</evidence>
<dbReference type="EMBL" id="JBHFFA010000003">
    <property type="protein sequence ID" value="KAL2633076.1"/>
    <property type="molecule type" value="Genomic_DNA"/>
</dbReference>
<gene>
    <name evidence="1" type="ORF">R1flu_004555</name>
</gene>
<evidence type="ECO:0000313" key="1">
    <source>
        <dbReference type="EMBL" id="KAL2633076.1"/>
    </source>
</evidence>
<sequence length="86" mass="9171">MSALTVWLPVIGGVRSGKKDALGVSQTSDMPNHDNRISNVGGYCATPPVLPLSPSTWPCQTLVARTASPHRSEVPREIVPQQQHSG</sequence>
<protein>
    <submittedName>
        <fullName evidence="1">Uncharacterized protein</fullName>
    </submittedName>
</protein>
<keyword evidence="2" id="KW-1185">Reference proteome</keyword>
<dbReference type="AlphaFoldDB" id="A0ABD1YQM1"/>
<organism evidence="1 2">
    <name type="scientific">Riccia fluitans</name>
    <dbReference type="NCBI Taxonomy" id="41844"/>
    <lineage>
        <taxon>Eukaryota</taxon>
        <taxon>Viridiplantae</taxon>
        <taxon>Streptophyta</taxon>
        <taxon>Embryophyta</taxon>
        <taxon>Marchantiophyta</taxon>
        <taxon>Marchantiopsida</taxon>
        <taxon>Marchantiidae</taxon>
        <taxon>Marchantiales</taxon>
        <taxon>Ricciaceae</taxon>
        <taxon>Riccia</taxon>
    </lineage>
</organism>
<name>A0ABD1YQM1_9MARC</name>
<proteinExistence type="predicted"/>
<comment type="caution">
    <text evidence="1">The sequence shown here is derived from an EMBL/GenBank/DDBJ whole genome shotgun (WGS) entry which is preliminary data.</text>
</comment>
<accession>A0ABD1YQM1</accession>
<dbReference type="Proteomes" id="UP001605036">
    <property type="component" value="Unassembled WGS sequence"/>
</dbReference>
<reference evidence="1 2" key="1">
    <citation type="submission" date="2024-09" db="EMBL/GenBank/DDBJ databases">
        <title>Chromosome-scale assembly of Riccia fluitans.</title>
        <authorList>
            <person name="Paukszto L."/>
            <person name="Sawicki J."/>
            <person name="Karawczyk K."/>
            <person name="Piernik-Szablinska J."/>
            <person name="Szczecinska M."/>
            <person name="Mazdziarz M."/>
        </authorList>
    </citation>
    <scope>NUCLEOTIDE SEQUENCE [LARGE SCALE GENOMIC DNA]</scope>
    <source>
        <strain evidence="1">Rf_01</strain>
        <tissue evidence="1">Aerial parts of the thallus</tissue>
    </source>
</reference>